<evidence type="ECO:0000256" key="1">
    <source>
        <dbReference type="SAM" id="Phobius"/>
    </source>
</evidence>
<name>A0A7W9S0R7_9HYPH</name>
<dbReference type="AlphaFoldDB" id="A0A7W9S0R7"/>
<comment type="caution">
    <text evidence="2">The sequence shown here is derived from an EMBL/GenBank/DDBJ whole genome shotgun (WGS) entry which is preliminary data.</text>
</comment>
<dbReference type="RefSeq" id="WP_183824577.1">
    <property type="nucleotide sequence ID" value="NZ_JACHEU010000001.1"/>
</dbReference>
<evidence type="ECO:0000313" key="3">
    <source>
        <dbReference type="Proteomes" id="UP000533306"/>
    </source>
</evidence>
<dbReference type="EMBL" id="JACHEU010000001">
    <property type="protein sequence ID" value="MBB6010813.1"/>
    <property type="molecule type" value="Genomic_DNA"/>
</dbReference>
<keyword evidence="1" id="KW-1133">Transmembrane helix</keyword>
<dbReference type="Proteomes" id="UP000533306">
    <property type="component" value="Unassembled WGS sequence"/>
</dbReference>
<accession>A0A7W9S0R7</accession>
<gene>
    <name evidence="2" type="ORF">HNR59_000158</name>
</gene>
<protein>
    <submittedName>
        <fullName evidence="2">Uncharacterized protein</fullName>
    </submittedName>
</protein>
<organism evidence="2 3">
    <name type="scientific">Aquamicrobium lusatiense</name>
    <dbReference type="NCBI Taxonomy" id="89772"/>
    <lineage>
        <taxon>Bacteria</taxon>
        <taxon>Pseudomonadati</taxon>
        <taxon>Pseudomonadota</taxon>
        <taxon>Alphaproteobacteria</taxon>
        <taxon>Hyphomicrobiales</taxon>
        <taxon>Phyllobacteriaceae</taxon>
        <taxon>Aquamicrobium</taxon>
    </lineage>
</organism>
<sequence>MNLVRDTLMAASRFYHVIDCARAQVRRGAMTWAMVDSYHASLLGAKAMFALYGLFAYGVHDRTVLVDFRPEFGSIDDTKKFKKANKGVEYPIRVLIPKAKYLEQQDIWALVTRLCNITKTDELIGRINESATSPLSAFRNATLYDSVAWHWPTDLVPPRMALANRVARIAAEDEFQSGSLKALATIFEFVTANIKELGYALSYDPNKLSRIFNKPGTPVGLLT</sequence>
<reference evidence="2 3" key="1">
    <citation type="submission" date="2020-08" db="EMBL/GenBank/DDBJ databases">
        <title>Genomic Encyclopedia of Type Strains, Phase IV (KMG-IV): sequencing the most valuable type-strain genomes for metagenomic binning, comparative biology and taxonomic classification.</title>
        <authorList>
            <person name="Goeker M."/>
        </authorList>
    </citation>
    <scope>NUCLEOTIDE SEQUENCE [LARGE SCALE GENOMIC DNA]</scope>
    <source>
        <strain evidence="2 3">DSM 11099</strain>
    </source>
</reference>
<keyword evidence="1" id="KW-0812">Transmembrane</keyword>
<evidence type="ECO:0000313" key="2">
    <source>
        <dbReference type="EMBL" id="MBB6010813.1"/>
    </source>
</evidence>
<keyword evidence="1" id="KW-0472">Membrane</keyword>
<proteinExistence type="predicted"/>
<feature type="transmembrane region" description="Helical" evidence="1">
    <location>
        <begin position="38"/>
        <end position="59"/>
    </location>
</feature>
<keyword evidence="3" id="KW-1185">Reference proteome</keyword>